<comment type="caution">
    <text evidence="3">The sequence shown here is derived from an EMBL/GenBank/DDBJ whole genome shotgun (WGS) entry which is preliminary data.</text>
</comment>
<dbReference type="PANTHER" id="PTHR31360">
    <property type="match status" value="1"/>
</dbReference>
<protein>
    <recommendedName>
        <fullName evidence="5">DUF1264-domain-containing protein</fullName>
    </recommendedName>
</protein>
<gene>
    <name evidence="3" type="ORF">WJX75_005643</name>
</gene>
<proteinExistence type="inferred from homology"/>
<dbReference type="PANTHER" id="PTHR31360:SF0">
    <property type="entry name" value="OIL BODY-ASSOCIATED PROTEIN 1B"/>
    <property type="match status" value="1"/>
</dbReference>
<evidence type="ECO:0000256" key="1">
    <source>
        <dbReference type="ARBA" id="ARBA00009740"/>
    </source>
</evidence>
<sequence length="230" mass="26466">MSNKDVDVPGEGPSFTSKVLNLGMAATEKFAPLKKVCQHVCAFHFYAHDMSRQVEAHHYCSHLSEEVRQCVIYDSDASDARLIGVEYIISRRLFDSLPEEEKKYWHSHTYEVMSGQLYAPRVPVIAENEEMKKLIDTYGKTWHMWQVDRGDPLPFGPPQLMMAFTADNQLREDLVADRDSRHGKNTAELRETRQKKLTVPPDAPSPAANHWQTDLGKAWQTSMERTDFKR</sequence>
<keyword evidence="4" id="KW-1185">Reference proteome</keyword>
<reference evidence="3 4" key="1">
    <citation type="journal article" date="2024" name="Nat. Commun.">
        <title>Phylogenomics reveals the evolutionary origins of lichenization in chlorophyte algae.</title>
        <authorList>
            <person name="Puginier C."/>
            <person name="Libourel C."/>
            <person name="Otte J."/>
            <person name="Skaloud P."/>
            <person name="Haon M."/>
            <person name="Grisel S."/>
            <person name="Petersen M."/>
            <person name="Berrin J.G."/>
            <person name="Delaux P.M."/>
            <person name="Dal Grande F."/>
            <person name="Keller J."/>
        </authorList>
    </citation>
    <scope>NUCLEOTIDE SEQUENCE [LARGE SCALE GENOMIC DNA]</scope>
    <source>
        <strain evidence="3 4">SAG 216-7</strain>
    </source>
</reference>
<evidence type="ECO:0000313" key="3">
    <source>
        <dbReference type="EMBL" id="KAK9905749.1"/>
    </source>
</evidence>
<dbReference type="InterPro" id="IPR010686">
    <property type="entry name" value="OBAP-like"/>
</dbReference>
<dbReference type="Proteomes" id="UP001491310">
    <property type="component" value="Unassembled WGS sequence"/>
</dbReference>
<dbReference type="EMBL" id="JALJOT010000011">
    <property type="protein sequence ID" value="KAK9905749.1"/>
    <property type="molecule type" value="Genomic_DNA"/>
</dbReference>
<organism evidence="3 4">
    <name type="scientific">Coccomyxa subellipsoidea</name>
    <dbReference type="NCBI Taxonomy" id="248742"/>
    <lineage>
        <taxon>Eukaryota</taxon>
        <taxon>Viridiplantae</taxon>
        <taxon>Chlorophyta</taxon>
        <taxon>core chlorophytes</taxon>
        <taxon>Trebouxiophyceae</taxon>
        <taxon>Trebouxiophyceae incertae sedis</taxon>
        <taxon>Coccomyxaceae</taxon>
        <taxon>Coccomyxa</taxon>
    </lineage>
</organism>
<feature type="region of interest" description="Disordered" evidence="2">
    <location>
        <begin position="178"/>
        <end position="215"/>
    </location>
</feature>
<comment type="similarity">
    <text evidence="1">Belongs to the OBAP family.</text>
</comment>
<evidence type="ECO:0000256" key="2">
    <source>
        <dbReference type="SAM" id="MobiDB-lite"/>
    </source>
</evidence>
<accession>A0ABR2YIW8</accession>
<evidence type="ECO:0008006" key="5">
    <source>
        <dbReference type="Google" id="ProtNLM"/>
    </source>
</evidence>
<feature type="compositionally biased region" description="Basic and acidic residues" evidence="2">
    <location>
        <begin position="178"/>
        <end position="194"/>
    </location>
</feature>
<name>A0ABR2YIW8_9CHLO</name>
<evidence type="ECO:0000313" key="4">
    <source>
        <dbReference type="Proteomes" id="UP001491310"/>
    </source>
</evidence>
<dbReference type="Pfam" id="PF06884">
    <property type="entry name" value="DUF1264"/>
    <property type="match status" value="1"/>
</dbReference>